<feature type="compositionally biased region" description="Basic and acidic residues" evidence="1">
    <location>
        <begin position="100"/>
        <end position="120"/>
    </location>
</feature>
<comment type="caution">
    <text evidence="2">The sequence shown here is derived from an EMBL/GenBank/DDBJ whole genome shotgun (WGS) entry which is preliminary data.</text>
</comment>
<feature type="region of interest" description="Disordered" evidence="1">
    <location>
        <begin position="418"/>
        <end position="551"/>
    </location>
</feature>
<reference evidence="2 3" key="2">
    <citation type="journal article" date="2017" name="Sci. Rep.">
        <title>Ant-infecting Ophiocordyceps genomes reveal a high diversity of potential behavioral manipulation genes and a possible major role for enterotoxins.</title>
        <authorList>
            <person name="de Bekker C."/>
            <person name="Ohm R.A."/>
            <person name="Evans H.C."/>
            <person name="Brachmann A."/>
            <person name="Hughes D.P."/>
        </authorList>
    </citation>
    <scope>NUCLEOTIDE SEQUENCE [LARGE SCALE GENOMIC DNA]</scope>
    <source>
        <strain evidence="2 3">SC16a</strain>
    </source>
</reference>
<accession>A0A2A9PIK5</accession>
<feature type="compositionally biased region" description="Basic and acidic residues" evidence="1">
    <location>
        <begin position="623"/>
        <end position="632"/>
    </location>
</feature>
<gene>
    <name evidence="2" type="ORF">XA68_18361</name>
</gene>
<dbReference type="EMBL" id="LAZP02000093">
    <property type="protein sequence ID" value="PFH61044.1"/>
    <property type="molecule type" value="Genomic_DNA"/>
</dbReference>
<feature type="compositionally biased region" description="Basic residues" evidence="1">
    <location>
        <begin position="227"/>
        <end position="242"/>
    </location>
</feature>
<feature type="compositionally biased region" description="Low complexity" evidence="1">
    <location>
        <begin position="480"/>
        <end position="491"/>
    </location>
</feature>
<evidence type="ECO:0000313" key="3">
    <source>
        <dbReference type="Proteomes" id="UP000037136"/>
    </source>
</evidence>
<evidence type="ECO:0000256" key="1">
    <source>
        <dbReference type="SAM" id="MobiDB-lite"/>
    </source>
</evidence>
<dbReference type="Proteomes" id="UP000037136">
    <property type="component" value="Unassembled WGS sequence"/>
</dbReference>
<proteinExistence type="predicted"/>
<feature type="compositionally biased region" description="Polar residues" evidence="1">
    <location>
        <begin position="250"/>
        <end position="271"/>
    </location>
</feature>
<dbReference type="AlphaFoldDB" id="A0A2A9PIK5"/>
<name>A0A2A9PIK5_OPHUN</name>
<sequence length="644" mass="69533">MPEFFQPTNKPLILGFSDDYDRGSPSPKTRGRIPETSGSRWVYSIDKIRAWISTSKHAGATTSTAPRQCSPKACRGICSAASMDPSSGADFPPTAATEGPVREGELSDDGLRPINSRDAHQTLPLSGSRVRSESSFTPYHRPIRSETPRSSQSTLAPSLRDLTPSPASMAQQDDLPETGVIAIGMALGSPTQPPPSSMAVWPYQSCVPSVTTTVEAQSPNRSDSTRSKPRKWGIFRSRSKKGKVQDDHGANQSASAPSSTGHHVRVTSTTERAARLSSDSPRRKPKTLVKSRTEPTAVERSKSPLSFLTRAISKDGQEVDHLKRETIEFFRSPSPPSPLSDNLLDVDIPDVTMERYSVMFSHLLENRSTTSLLARRQATRDRIKAVREGEGQPPANQAQVPSSFPTIMISGSAIPSLRLARPEGSPDLKPLSRQRSHTFPVMLSSPTQTDFEAREPSQEQIETPRHVAASVRRGSSKYEAPAAANSSSSNPRPMLISKYHQRSLSDQSLRSSPTPASTLSPGGGATRVGSGPPSGQTWKSAHPPLSGSTTQSIFSPLAAQSITSPSEASPAGKDASHDPVEISIARQISVSRQQRAMLGPLQRQMLDSKRLNATKSSMPRLVDPARDPDSPVFRQGERAVVEGV</sequence>
<organism evidence="2 3">
    <name type="scientific">Ophiocordyceps unilateralis</name>
    <name type="common">Zombie-ant fungus</name>
    <name type="synonym">Torrubia unilateralis</name>
    <dbReference type="NCBI Taxonomy" id="268505"/>
    <lineage>
        <taxon>Eukaryota</taxon>
        <taxon>Fungi</taxon>
        <taxon>Dikarya</taxon>
        <taxon>Ascomycota</taxon>
        <taxon>Pezizomycotina</taxon>
        <taxon>Sordariomycetes</taxon>
        <taxon>Hypocreomycetidae</taxon>
        <taxon>Hypocreales</taxon>
        <taxon>Ophiocordycipitaceae</taxon>
        <taxon>Ophiocordyceps</taxon>
    </lineage>
</organism>
<feature type="region of interest" description="Disordered" evidence="1">
    <location>
        <begin position="212"/>
        <end position="302"/>
    </location>
</feature>
<dbReference type="OrthoDB" id="5404004at2759"/>
<keyword evidence="3" id="KW-1185">Reference proteome</keyword>
<feature type="region of interest" description="Disordered" evidence="1">
    <location>
        <begin position="613"/>
        <end position="632"/>
    </location>
</feature>
<feature type="region of interest" description="Disordered" evidence="1">
    <location>
        <begin position="84"/>
        <end position="172"/>
    </location>
</feature>
<feature type="compositionally biased region" description="Low complexity" evidence="1">
    <location>
        <begin position="502"/>
        <end position="512"/>
    </location>
</feature>
<feature type="compositionally biased region" description="Basic and acidic residues" evidence="1">
    <location>
        <begin position="291"/>
        <end position="302"/>
    </location>
</feature>
<feature type="compositionally biased region" description="Basic and acidic residues" evidence="1">
    <location>
        <begin position="451"/>
        <end position="465"/>
    </location>
</feature>
<feature type="region of interest" description="Disordered" evidence="1">
    <location>
        <begin position="1"/>
        <end position="35"/>
    </location>
</feature>
<feature type="compositionally biased region" description="Polar residues" evidence="1">
    <location>
        <begin position="212"/>
        <end position="222"/>
    </location>
</feature>
<reference evidence="2 3" key="1">
    <citation type="journal article" date="2015" name="BMC Genomics">
        <title>Gene expression during zombie ant biting behavior reflects the complexity underlying fungal parasitic behavioral manipulation.</title>
        <authorList>
            <person name="de Bekker C."/>
            <person name="Ohm R.A."/>
            <person name="Loreto R.G."/>
            <person name="Sebastian A."/>
            <person name="Albert I."/>
            <person name="Merrow M."/>
            <person name="Brachmann A."/>
            <person name="Hughes D.P."/>
        </authorList>
    </citation>
    <scope>NUCLEOTIDE SEQUENCE [LARGE SCALE GENOMIC DNA]</scope>
    <source>
        <strain evidence="2 3">SC16a</strain>
    </source>
</reference>
<protein>
    <submittedName>
        <fullName evidence="2">Uncharacterized protein</fullName>
    </submittedName>
</protein>
<evidence type="ECO:0000313" key="2">
    <source>
        <dbReference type="EMBL" id="PFH61044.1"/>
    </source>
</evidence>